<sequence>MRPLTLGDLQRGATVPGDSGAPHDVMPPWMDRDRFDRGREFIQRHLPGVFLAQYMALLVGFSVTSLLDVLLFTGKSSTVEQSMRRYISTARRLLLWHDGDVWDVNSKAHTSVMIVRNMHSKVAQAITKDSKGCDLGGKQGDKKGEQVHVTRNGLTDYGTQTKRQLQRNESSLSIIPTGSAQTIATSSLNATDTTIKQLPVLYNLISATGTFLAMTIVLCLVGSRRYYVKINNHAEAVNHGQPVNQTTLQIVNHENSTADLDGGNSAVMDGRENTAPTTNHTYENRTGALDSGNSAVMDGRKSTAPTTNHTYENPAGALDSGNSAVMDGRKSTAPTTNHTYENPAGALDSGNSAVMDGRKSTAPTTNHTYENPAGALDGGNSAVMDGRESTAPTTNHTYENPAGALDGGNSAVMDGRKSTAPTTNHTYENPAGALDGGNSAVMDGRESTAPTTNHTYENPAGALDGGISESWREEKVQQQQQESTLLKKIGMGGMGQSRIEQNL</sequence>
<dbReference type="InParanoid" id="C4A0B8"/>
<evidence type="ECO:0000256" key="1">
    <source>
        <dbReference type="SAM" id="MobiDB-lite"/>
    </source>
</evidence>
<proteinExistence type="predicted"/>
<reference evidence="3" key="1">
    <citation type="journal article" date="2008" name="Nature">
        <title>The amphioxus genome and the evolution of the chordate karyotype.</title>
        <authorList>
            <consortium name="US DOE Joint Genome Institute (JGI-PGF)"/>
            <person name="Putnam N.H."/>
            <person name="Butts T."/>
            <person name="Ferrier D.E.K."/>
            <person name="Furlong R.F."/>
            <person name="Hellsten U."/>
            <person name="Kawashima T."/>
            <person name="Robinson-Rechavi M."/>
            <person name="Shoguchi E."/>
            <person name="Terry A."/>
            <person name="Yu J.-K."/>
            <person name="Benito-Gutierrez E.L."/>
            <person name="Dubchak I."/>
            <person name="Garcia-Fernandez J."/>
            <person name="Gibson-Brown J.J."/>
            <person name="Grigoriev I.V."/>
            <person name="Horton A.C."/>
            <person name="de Jong P.J."/>
            <person name="Jurka J."/>
            <person name="Kapitonov V.V."/>
            <person name="Kohara Y."/>
            <person name="Kuroki Y."/>
            <person name="Lindquist E."/>
            <person name="Lucas S."/>
            <person name="Osoegawa K."/>
            <person name="Pennacchio L.A."/>
            <person name="Salamov A.A."/>
            <person name="Satou Y."/>
            <person name="Sauka-Spengler T."/>
            <person name="Schmutz J."/>
            <person name="Shin-I T."/>
            <person name="Toyoda A."/>
            <person name="Bronner-Fraser M."/>
            <person name="Fujiyama A."/>
            <person name="Holland L.Z."/>
            <person name="Holland P.W.H."/>
            <person name="Satoh N."/>
            <person name="Rokhsar D.S."/>
        </authorList>
    </citation>
    <scope>NUCLEOTIDE SEQUENCE [LARGE SCALE GENOMIC DNA]</scope>
    <source>
        <strain evidence="3">S238N-H82</strain>
        <tissue evidence="3">Testes</tissue>
    </source>
</reference>
<dbReference type="PANTHER" id="PTHR37159:SF1">
    <property type="entry name" value="GH11867P"/>
    <property type="match status" value="1"/>
</dbReference>
<dbReference type="STRING" id="7739.C4A0B8"/>
<feature type="transmembrane region" description="Helical" evidence="2">
    <location>
        <begin position="54"/>
        <end position="74"/>
    </location>
</feature>
<accession>C4A0B8</accession>
<dbReference type="EMBL" id="GG666797">
    <property type="protein sequence ID" value="EEN41758.1"/>
    <property type="molecule type" value="Genomic_DNA"/>
</dbReference>
<name>C4A0B8_BRAFL</name>
<feature type="region of interest" description="Disordered" evidence="1">
    <location>
        <begin position="1"/>
        <end position="24"/>
    </location>
</feature>
<gene>
    <name evidence="3" type="ORF">BRAFLDRAFT_111197</name>
</gene>
<feature type="region of interest" description="Disordered" evidence="1">
    <location>
        <begin position="274"/>
        <end position="409"/>
    </location>
</feature>
<keyword evidence="2" id="KW-0812">Transmembrane</keyword>
<keyword evidence="2" id="KW-0472">Membrane</keyword>
<protein>
    <recommendedName>
        <fullName evidence="4">ER-bound oxygenase mpaB/mpaB'/Rubber oxygenase catalytic domain-containing protein</fullName>
    </recommendedName>
</protein>
<dbReference type="PANTHER" id="PTHR37159">
    <property type="entry name" value="GH11867P"/>
    <property type="match status" value="1"/>
</dbReference>
<dbReference type="eggNOG" id="ENOG502SEQM">
    <property type="taxonomic scope" value="Eukaryota"/>
</dbReference>
<organism>
    <name type="scientific">Branchiostoma floridae</name>
    <name type="common">Florida lancelet</name>
    <name type="synonym">Amphioxus</name>
    <dbReference type="NCBI Taxonomy" id="7739"/>
    <lineage>
        <taxon>Eukaryota</taxon>
        <taxon>Metazoa</taxon>
        <taxon>Chordata</taxon>
        <taxon>Cephalochordata</taxon>
        <taxon>Leptocardii</taxon>
        <taxon>Amphioxiformes</taxon>
        <taxon>Branchiostomatidae</taxon>
        <taxon>Branchiostoma</taxon>
    </lineage>
</organism>
<evidence type="ECO:0000256" key="2">
    <source>
        <dbReference type="SAM" id="Phobius"/>
    </source>
</evidence>
<evidence type="ECO:0000313" key="3">
    <source>
        <dbReference type="EMBL" id="EEN41758.1"/>
    </source>
</evidence>
<feature type="transmembrane region" description="Helical" evidence="2">
    <location>
        <begin position="200"/>
        <end position="223"/>
    </location>
</feature>
<keyword evidence="2" id="KW-1133">Transmembrane helix</keyword>
<dbReference type="AlphaFoldDB" id="C4A0B8"/>
<evidence type="ECO:0008006" key="4">
    <source>
        <dbReference type="Google" id="ProtNLM"/>
    </source>
</evidence>